<evidence type="ECO:0000256" key="3">
    <source>
        <dbReference type="ARBA" id="ARBA00023015"/>
    </source>
</evidence>
<evidence type="ECO:0000256" key="5">
    <source>
        <dbReference type="ARBA" id="ARBA00023163"/>
    </source>
</evidence>
<dbReference type="GO" id="GO:0000160">
    <property type="term" value="P:phosphorelay signal transduction system"/>
    <property type="evidence" value="ECO:0007669"/>
    <property type="project" value="UniProtKB-KW"/>
</dbReference>
<comment type="caution">
    <text evidence="8">The sequence shown here is derived from an EMBL/GenBank/DDBJ whole genome shotgun (WGS) entry which is preliminary data.</text>
</comment>
<dbReference type="InterPro" id="IPR019734">
    <property type="entry name" value="TPR_rpt"/>
</dbReference>
<dbReference type="STRING" id="1428644.BIV57_07415"/>
<dbReference type="GO" id="GO:0003677">
    <property type="term" value="F:DNA binding"/>
    <property type="evidence" value="ECO:0007669"/>
    <property type="project" value="UniProtKB-UniRule"/>
</dbReference>
<dbReference type="Pfam" id="PF00931">
    <property type="entry name" value="NB-ARC"/>
    <property type="match status" value="1"/>
</dbReference>
<dbReference type="GO" id="GO:0043531">
    <property type="term" value="F:ADP binding"/>
    <property type="evidence" value="ECO:0007669"/>
    <property type="project" value="InterPro"/>
</dbReference>
<dbReference type="InterPro" id="IPR002182">
    <property type="entry name" value="NB-ARC"/>
</dbReference>
<dbReference type="SMART" id="SM00862">
    <property type="entry name" value="Trans_reg_C"/>
    <property type="match status" value="1"/>
</dbReference>
<feature type="DNA-binding region" description="OmpR/PhoB-type" evidence="6">
    <location>
        <begin position="1"/>
        <end position="96"/>
    </location>
</feature>
<dbReference type="Gene3D" id="1.25.40.10">
    <property type="entry name" value="Tetratricopeptide repeat domain"/>
    <property type="match status" value="3"/>
</dbReference>
<dbReference type="InterPro" id="IPR005158">
    <property type="entry name" value="BTAD"/>
</dbReference>
<dbReference type="InterPro" id="IPR051677">
    <property type="entry name" value="AfsR-DnrI-RedD_regulator"/>
</dbReference>
<dbReference type="PANTHER" id="PTHR35807:SF1">
    <property type="entry name" value="TRANSCRIPTIONAL REGULATOR REDD"/>
    <property type="match status" value="1"/>
</dbReference>
<dbReference type="OrthoDB" id="3845029at2"/>
<dbReference type="PROSITE" id="PS51755">
    <property type="entry name" value="OMPR_PHOB"/>
    <property type="match status" value="1"/>
</dbReference>
<protein>
    <submittedName>
        <fullName evidence="8">AfsR family transcriptional regulator</fullName>
    </submittedName>
</protein>
<evidence type="ECO:0000256" key="6">
    <source>
        <dbReference type="PROSITE-ProRule" id="PRU01091"/>
    </source>
</evidence>
<dbReference type="EMBL" id="MLCF01000029">
    <property type="protein sequence ID" value="OIV38136.1"/>
    <property type="molecule type" value="Genomic_DNA"/>
</dbReference>
<dbReference type="CDD" id="cd15831">
    <property type="entry name" value="BTAD"/>
    <property type="match status" value="1"/>
</dbReference>
<keyword evidence="9" id="KW-1185">Reference proteome</keyword>
<evidence type="ECO:0000313" key="9">
    <source>
        <dbReference type="Proteomes" id="UP000243342"/>
    </source>
</evidence>
<dbReference type="Gene3D" id="3.40.50.300">
    <property type="entry name" value="P-loop containing nucleotide triphosphate hydrolases"/>
    <property type="match status" value="1"/>
</dbReference>
<feature type="domain" description="OmpR/PhoB-type" evidence="7">
    <location>
        <begin position="1"/>
        <end position="96"/>
    </location>
</feature>
<evidence type="ECO:0000256" key="4">
    <source>
        <dbReference type="ARBA" id="ARBA00023125"/>
    </source>
</evidence>
<dbReference type="SUPFAM" id="SSF52540">
    <property type="entry name" value="P-loop containing nucleoside triphosphate hydrolases"/>
    <property type="match status" value="1"/>
</dbReference>
<dbReference type="InterPro" id="IPR011990">
    <property type="entry name" value="TPR-like_helical_dom_sf"/>
</dbReference>
<name>A0A1J7C9C4_9ACTN</name>
<dbReference type="Gene3D" id="1.10.10.10">
    <property type="entry name" value="Winged helix-like DNA-binding domain superfamily/Winged helix DNA-binding domain"/>
    <property type="match status" value="1"/>
</dbReference>
<keyword evidence="2" id="KW-0902">Two-component regulatory system</keyword>
<dbReference type="SUPFAM" id="SSF46894">
    <property type="entry name" value="C-terminal effector domain of the bipartite response regulators"/>
    <property type="match status" value="1"/>
</dbReference>
<keyword evidence="3" id="KW-0805">Transcription regulation</keyword>
<organism evidence="8 9">
    <name type="scientific">Mangrovactinospora gilvigrisea</name>
    <dbReference type="NCBI Taxonomy" id="1428644"/>
    <lineage>
        <taxon>Bacteria</taxon>
        <taxon>Bacillati</taxon>
        <taxon>Actinomycetota</taxon>
        <taxon>Actinomycetes</taxon>
        <taxon>Kitasatosporales</taxon>
        <taxon>Streptomycetaceae</taxon>
        <taxon>Mangrovactinospora</taxon>
    </lineage>
</organism>
<comment type="similarity">
    <text evidence="1">Belongs to the AfsR/DnrI/RedD regulatory family.</text>
</comment>
<accession>A0A1J7C9C4</accession>
<sequence length="976" mass="105341">MEGEGTGLRFAALGPVRAWRDGEPRAAGSPQQRAVLAVLLLRTGRTATTQELVDAVWGEDAPSGAVATLRTYAFRLRKELGPDVFASEAGGYRLRFETHQLDLARAEARADEAERARDGGDPAKARELLGAALEEWEGETLAGVPGPYAEAQRSRLEEWRLNLLEVRLELDVELGRHAEVVAELTALSSANPLRERLRGLLMLALYRSGRQAEALGVYADTRRLLADELGVDPGPELSELHQRILEGDEELAPAGGFGAKAGRPVLRPAQLPSAVADFTGRALYVRELTARMVGEGIEDGAHALAISAVAGIGGVGKTTLAVHVAHQVRESFPDGQLYIDLQGQGIRPPQPESVLASFLRALGIPDAELPDSEGERSALFRSVLADRRVLVVLDDAKDAAQVRPLLPGAPGCAVIVTSRARLAELPGVYQVALDAMSAAEALEFFGRIVGAERIAAERAAALEVVHACGRLPLAIRIAGSRLAARPGWSVASLARRLRDEHRRLDHLRVGDLAVTATFELGYRHLEELQARAFRLLALPDGPDVSVPAAGAVLELDDPFEVEDLLDGLVDIAMLESPTEGRYRYHDLLRLYARRKAAEQDPKPERRASLVRLTDHYLATARDAYRLENPGDRLVEHLVETSQPGLHLDEPEEGRDWLYEEAECLLAAVRQAAEAGGRLLTCAADLLQVTQDLGDSGGYAREYESAARGVADQASAAGDTRAEGRARGMLGQAMQMEGRFDEAVTEAGRVLESGSDDPVALEAAYSLLGSVALYRQELDSAGRHFTAALEVGERDDNPLTVAVALGNLSRVYLAVGEAERAVESSRRVVALQQDLRSSLQLGIAQYNLGLALSAVDDHDAALEALRTALDLFRLTRQRLWEGMTVFRMAEIHASSEDDRTAVELAEQALVLLKEIGGDWRRGLVLALLGDALHRLGHADRARACRTDALRVFDELGAAEADDVRAALAAATAVPEGR</sequence>
<evidence type="ECO:0000256" key="1">
    <source>
        <dbReference type="ARBA" id="ARBA00005820"/>
    </source>
</evidence>
<evidence type="ECO:0000256" key="2">
    <source>
        <dbReference type="ARBA" id="ARBA00023012"/>
    </source>
</evidence>
<evidence type="ECO:0000313" key="8">
    <source>
        <dbReference type="EMBL" id="OIV38136.1"/>
    </source>
</evidence>
<dbReference type="PRINTS" id="PR00364">
    <property type="entry name" value="DISEASERSIST"/>
</dbReference>
<dbReference type="SUPFAM" id="SSF48452">
    <property type="entry name" value="TPR-like"/>
    <property type="match status" value="2"/>
</dbReference>
<dbReference type="InterPro" id="IPR027417">
    <property type="entry name" value="P-loop_NTPase"/>
</dbReference>
<dbReference type="InterPro" id="IPR036388">
    <property type="entry name" value="WH-like_DNA-bd_sf"/>
</dbReference>
<dbReference type="InterPro" id="IPR001867">
    <property type="entry name" value="OmpR/PhoB-type_DNA-bd"/>
</dbReference>
<dbReference type="PANTHER" id="PTHR35807">
    <property type="entry name" value="TRANSCRIPTIONAL REGULATOR REDD-RELATED"/>
    <property type="match status" value="1"/>
</dbReference>
<dbReference type="RefSeq" id="WP_071655895.1">
    <property type="nucleotide sequence ID" value="NZ_MLCF01000029.1"/>
</dbReference>
<dbReference type="InterPro" id="IPR016032">
    <property type="entry name" value="Sig_transdc_resp-reg_C-effctor"/>
</dbReference>
<evidence type="ECO:0000259" key="7">
    <source>
        <dbReference type="PROSITE" id="PS51755"/>
    </source>
</evidence>
<dbReference type="Pfam" id="PF00486">
    <property type="entry name" value="Trans_reg_C"/>
    <property type="match status" value="1"/>
</dbReference>
<keyword evidence="4 6" id="KW-0238">DNA-binding</keyword>
<keyword evidence="5" id="KW-0804">Transcription</keyword>
<gene>
    <name evidence="8" type="ORF">BIV57_07415</name>
</gene>
<dbReference type="SMART" id="SM01043">
    <property type="entry name" value="BTAD"/>
    <property type="match status" value="1"/>
</dbReference>
<dbReference type="Pfam" id="PF13424">
    <property type="entry name" value="TPR_12"/>
    <property type="match status" value="1"/>
</dbReference>
<dbReference type="GO" id="GO:0006355">
    <property type="term" value="P:regulation of DNA-templated transcription"/>
    <property type="evidence" value="ECO:0007669"/>
    <property type="project" value="InterPro"/>
</dbReference>
<dbReference type="AlphaFoldDB" id="A0A1J7C9C4"/>
<dbReference type="Pfam" id="PF03704">
    <property type="entry name" value="BTAD"/>
    <property type="match status" value="1"/>
</dbReference>
<dbReference type="Proteomes" id="UP000243342">
    <property type="component" value="Unassembled WGS sequence"/>
</dbReference>
<reference evidence="8 9" key="1">
    <citation type="submission" date="2016-10" db="EMBL/GenBank/DDBJ databases">
        <title>Genome sequence of Streptomyces gilvigriseus MUSC 26.</title>
        <authorList>
            <person name="Lee L.-H."/>
            <person name="Ser H.-L."/>
        </authorList>
    </citation>
    <scope>NUCLEOTIDE SEQUENCE [LARGE SCALE GENOMIC DNA]</scope>
    <source>
        <strain evidence="8 9">MUSC 26</strain>
    </source>
</reference>
<dbReference type="SMART" id="SM00028">
    <property type="entry name" value="TPR"/>
    <property type="match status" value="6"/>
</dbReference>
<proteinExistence type="inferred from homology"/>